<keyword evidence="3 6" id="KW-0067">ATP-binding</keyword>
<evidence type="ECO:0000313" key="7">
    <source>
        <dbReference type="Proteomes" id="UP000253507"/>
    </source>
</evidence>
<dbReference type="OrthoDB" id="6198786at2"/>
<keyword evidence="1" id="KW-0813">Transport</keyword>
<dbReference type="InterPro" id="IPR003593">
    <property type="entry name" value="AAA+_ATPase"/>
</dbReference>
<dbReference type="InterPro" id="IPR003439">
    <property type="entry name" value="ABC_transporter-like_ATP-bd"/>
</dbReference>
<dbReference type="InterPro" id="IPR027417">
    <property type="entry name" value="P-loop_NTPase"/>
</dbReference>
<keyword evidence="2" id="KW-0547">Nucleotide-binding</keyword>
<dbReference type="GO" id="GO:0005524">
    <property type="term" value="F:ATP binding"/>
    <property type="evidence" value="ECO:0007669"/>
    <property type="project" value="UniProtKB-KW"/>
</dbReference>
<dbReference type="InterPro" id="IPR051782">
    <property type="entry name" value="ABC_Transporter_VariousFunc"/>
</dbReference>
<evidence type="ECO:0000256" key="3">
    <source>
        <dbReference type="ARBA" id="ARBA00022840"/>
    </source>
</evidence>
<dbReference type="Proteomes" id="UP000253507">
    <property type="component" value="Unassembled WGS sequence"/>
</dbReference>
<organism evidence="6 7">
    <name type="scientific">Streptomyces reniochalinae</name>
    <dbReference type="NCBI Taxonomy" id="2250578"/>
    <lineage>
        <taxon>Bacteria</taxon>
        <taxon>Bacillati</taxon>
        <taxon>Actinomycetota</taxon>
        <taxon>Actinomycetes</taxon>
        <taxon>Kitasatosporales</taxon>
        <taxon>Streptomycetaceae</taxon>
        <taxon>Streptomyces</taxon>
    </lineage>
</organism>
<protein>
    <submittedName>
        <fullName evidence="6">ABC transporter ATP-binding protein</fullName>
    </submittedName>
</protein>
<dbReference type="GO" id="GO:0016887">
    <property type="term" value="F:ATP hydrolysis activity"/>
    <property type="evidence" value="ECO:0007669"/>
    <property type="project" value="InterPro"/>
</dbReference>
<gene>
    <name evidence="6" type="ORF">DQ392_24175</name>
</gene>
<dbReference type="Gene3D" id="3.40.50.300">
    <property type="entry name" value="P-loop containing nucleotide triphosphate hydrolases"/>
    <property type="match status" value="1"/>
</dbReference>
<dbReference type="SUPFAM" id="SSF52540">
    <property type="entry name" value="P-loop containing nucleoside triphosphate hydrolases"/>
    <property type="match status" value="1"/>
</dbReference>
<dbReference type="RefSeq" id="WP_114017821.1">
    <property type="nucleotide sequence ID" value="NZ_QOIM01000041.1"/>
</dbReference>
<evidence type="ECO:0000256" key="1">
    <source>
        <dbReference type="ARBA" id="ARBA00022448"/>
    </source>
</evidence>
<name>A0A367EB64_9ACTN</name>
<dbReference type="SMART" id="SM00382">
    <property type="entry name" value="AAA"/>
    <property type="match status" value="1"/>
</dbReference>
<dbReference type="EMBL" id="QOIM01000041">
    <property type="protein sequence ID" value="RCG15294.1"/>
    <property type="molecule type" value="Genomic_DNA"/>
</dbReference>
<comment type="caution">
    <text evidence="6">The sequence shown here is derived from an EMBL/GenBank/DDBJ whole genome shotgun (WGS) entry which is preliminary data.</text>
</comment>
<evidence type="ECO:0000313" key="6">
    <source>
        <dbReference type="EMBL" id="RCG15294.1"/>
    </source>
</evidence>
<proteinExistence type="predicted"/>
<feature type="region of interest" description="Disordered" evidence="4">
    <location>
        <begin position="1"/>
        <end position="23"/>
    </location>
</feature>
<evidence type="ECO:0000256" key="2">
    <source>
        <dbReference type="ARBA" id="ARBA00022741"/>
    </source>
</evidence>
<evidence type="ECO:0000256" key="4">
    <source>
        <dbReference type="SAM" id="MobiDB-lite"/>
    </source>
</evidence>
<dbReference type="PANTHER" id="PTHR42939:SF1">
    <property type="entry name" value="ABC TRANSPORTER ATP-BINDING PROTEIN ALBC-RELATED"/>
    <property type="match status" value="1"/>
</dbReference>
<evidence type="ECO:0000259" key="5">
    <source>
        <dbReference type="PROSITE" id="PS50893"/>
    </source>
</evidence>
<dbReference type="PANTHER" id="PTHR42939">
    <property type="entry name" value="ABC TRANSPORTER ATP-BINDING PROTEIN ALBC-RELATED"/>
    <property type="match status" value="1"/>
</dbReference>
<dbReference type="PROSITE" id="PS50893">
    <property type="entry name" value="ABC_TRANSPORTER_2"/>
    <property type="match status" value="1"/>
</dbReference>
<feature type="domain" description="ABC transporter" evidence="5">
    <location>
        <begin position="26"/>
        <end position="248"/>
    </location>
</feature>
<sequence length="248" mass="26321">MADSGKGEAGTGRESGAVRGGKQPLLRLSGVGRRFGERQALHPLDLDLSAGTCTALFGHNGSGKSTLLRLACGRDEPTVGRALFEGRTVDEDDPQVRARVAVAGDTVAFYPDLTVREHLELITVAHDVADADGWIDQVLADRRLSGHAHQLPSALSSGQTQALQLAAALVRPRDLLVLDEPEQRLDPAARVGLAELLRREKADGVALLLATHQAELVHAVADHVVVLEDGHVRAEGPPDVLHEWDGGG</sequence>
<accession>A0A367EB64</accession>
<reference evidence="6 7" key="1">
    <citation type="submission" date="2018-06" db="EMBL/GenBank/DDBJ databases">
        <title>Streptomyces reniochalinae sp. nov. and Streptomyces diacarnus sp. nov. from marine sponges.</title>
        <authorList>
            <person name="Li L."/>
        </authorList>
    </citation>
    <scope>NUCLEOTIDE SEQUENCE [LARGE SCALE GENOMIC DNA]</scope>
    <source>
        <strain evidence="6 7">LHW50302</strain>
    </source>
</reference>
<dbReference type="AlphaFoldDB" id="A0A367EB64"/>
<dbReference type="Pfam" id="PF00005">
    <property type="entry name" value="ABC_tran"/>
    <property type="match status" value="1"/>
</dbReference>
<keyword evidence="7" id="KW-1185">Reference proteome</keyword>
<dbReference type="CDD" id="cd03230">
    <property type="entry name" value="ABC_DR_subfamily_A"/>
    <property type="match status" value="1"/>
</dbReference>